<keyword evidence="3" id="KW-1185">Reference proteome</keyword>
<dbReference type="RefSeq" id="XP_020907268.1">
    <property type="nucleotide sequence ID" value="XM_021051609.2"/>
</dbReference>
<sequence length="200" mass="23390">MEYSADQLNFFRLCNIVFNIVPEGLRTIFKQEWDALYTTTPGQWDDTPTSYNRFYNKESPRNQTRNRRLLGLMTSGDRMNWDCTCLFYAILYSDSVGPKLTTVVSKSVDEIREIRNELAHNKTGTMSDAELQTSVQKIKTEFSSLKLDITSIEKIEKQKCFPTEHLTTIQEELQHTRDELKNVEKELEDEKKRNAEPNSF</sequence>
<accession>A0A913XNR5</accession>
<feature type="region of interest" description="Disordered" evidence="1">
    <location>
        <begin position="177"/>
        <end position="200"/>
    </location>
</feature>
<evidence type="ECO:0000313" key="3">
    <source>
        <dbReference type="Proteomes" id="UP000887567"/>
    </source>
</evidence>
<organism evidence="2 3">
    <name type="scientific">Exaiptasia diaphana</name>
    <name type="common">Tropical sea anemone</name>
    <name type="synonym">Aiptasia pulchella</name>
    <dbReference type="NCBI Taxonomy" id="2652724"/>
    <lineage>
        <taxon>Eukaryota</taxon>
        <taxon>Metazoa</taxon>
        <taxon>Cnidaria</taxon>
        <taxon>Anthozoa</taxon>
        <taxon>Hexacorallia</taxon>
        <taxon>Actiniaria</taxon>
        <taxon>Aiptasiidae</taxon>
        <taxon>Exaiptasia</taxon>
    </lineage>
</organism>
<dbReference type="OMA" id="MEYSADQ"/>
<dbReference type="Proteomes" id="UP000887567">
    <property type="component" value="Unplaced"/>
</dbReference>
<dbReference type="KEGG" id="epa:110245324"/>
<dbReference type="GeneID" id="110245324"/>
<evidence type="ECO:0000256" key="1">
    <source>
        <dbReference type="SAM" id="MobiDB-lite"/>
    </source>
</evidence>
<dbReference type="OrthoDB" id="5970227at2759"/>
<evidence type="ECO:0008006" key="4">
    <source>
        <dbReference type="Google" id="ProtNLM"/>
    </source>
</evidence>
<reference evidence="2" key="1">
    <citation type="submission" date="2022-11" db="UniProtKB">
        <authorList>
            <consortium name="EnsemblMetazoa"/>
        </authorList>
    </citation>
    <scope>IDENTIFICATION</scope>
</reference>
<dbReference type="EnsemblMetazoa" id="XM_021051609.2">
    <property type="protein sequence ID" value="XP_020907268.1"/>
    <property type="gene ID" value="LOC110245324"/>
</dbReference>
<dbReference type="AlphaFoldDB" id="A0A913XNR5"/>
<name>A0A913XNR5_EXADI</name>
<evidence type="ECO:0000313" key="2">
    <source>
        <dbReference type="EnsemblMetazoa" id="XP_020907268.1"/>
    </source>
</evidence>
<protein>
    <recommendedName>
        <fullName evidence="4">DZIP3-like HEPN domain-containing protein</fullName>
    </recommendedName>
</protein>
<proteinExistence type="predicted"/>